<evidence type="ECO:0000313" key="3">
    <source>
        <dbReference type="EMBL" id="TPG10827.1"/>
    </source>
</evidence>
<keyword evidence="2" id="KW-0732">Signal</keyword>
<keyword evidence="4" id="KW-1185">Reference proteome</keyword>
<accession>A0A502CCE8</accession>
<feature type="coiled-coil region" evidence="1">
    <location>
        <begin position="33"/>
        <end position="60"/>
    </location>
</feature>
<feature type="signal peptide" evidence="2">
    <location>
        <begin position="1"/>
        <end position="21"/>
    </location>
</feature>
<feature type="chain" id="PRO_5021264587" description="Lipoprotein" evidence="2">
    <location>
        <begin position="22"/>
        <end position="95"/>
    </location>
</feature>
<dbReference type="EMBL" id="RCZK01000010">
    <property type="protein sequence ID" value="TPG10827.1"/>
    <property type="molecule type" value="Genomic_DNA"/>
</dbReference>
<proteinExistence type="predicted"/>
<evidence type="ECO:0000256" key="2">
    <source>
        <dbReference type="SAM" id="SignalP"/>
    </source>
</evidence>
<name>A0A502CCE8_9SPHN</name>
<comment type="caution">
    <text evidence="3">The sequence shown here is derived from an EMBL/GenBank/DDBJ whole genome shotgun (WGS) entry which is preliminary data.</text>
</comment>
<gene>
    <name evidence="3" type="ORF">EAH84_12155</name>
</gene>
<dbReference type="AlphaFoldDB" id="A0A502CCE8"/>
<sequence>MKPILALACLALLTAPLAACGGNGDDKLAGRVEDAADNRADQMEAMASNLEDRADRTRDIGEQRADAIDAADINAQAMSNAQKDEIVANQAAAVR</sequence>
<evidence type="ECO:0000313" key="4">
    <source>
        <dbReference type="Proteomes" id="UP000318413"/>
    </source>
</evidence>
<dbReference type="RefSeq" id="WP_140872289.1">
    <property type="nucleotide sequence ID" value="NZ_RCZK01000010.1"/>
</dbReference>
<dbReference type="Proteomes" id="UP000318413">
    <property type="component" value="Unassembled WGS sequence"/>
</dbReference>
<protein>
    <recommendedName>
        <fullName evidence="5">Lipoprotein</fullName>
    </recommendedName>
</protein>
<dbReference type="OrthoDB" id="7575472at2"/>
<evidence type="ECO:0000256" key="1">
    <source>
        <dbReference type="SAM" id="Coils"/>
    </source>
</evidence>
<organism evidence="3 4">
    <name type="scientific">Sphingomonas oligophenolica</name>
    <dbReference type="NCBI Taxonomy" id="301154"/>
    <lineage>
        <taxon>Bacteria</taxon>
        <taxon>Pseudomonadati</taxon>
        <taxon>Pseudomonadota</taxon>
        <taxon>Alphaproteobacteria</taxon>
        <taxon>Sphingomonadales</taxon>
        <taxon>Sphingomonadaceae</taxon>
        <taxon>Sphingomonas</taxon>
    </lineage>
</organism>
<keyword evidence="1" id="KW-0175">Coiled coil</keyword>
<reference evidence="3 4" key="1">
    <citation type="journal article" date="2019" name="Environ. Microbiol.">
        <title>Species interactions and distinct microbial communities in high Arctic permafrost affected cryosols are associated with the CH4 and CO2 gas fluxes.</title>
        <authorList>
            <person name="Altshuler I."/>
            <person name="Hamel J."/>
            <person name="Turney S."/>
            <person name="Magnuson E."/>
            <person name="Levesque R."/>
            <person name="Greer C."/>
            <person name="Whyte L.G."/>
        </authorList>
    </citation>
    <scope>NUCLEOTIDE SEQUENCE [LARGE SCALE GENOMIC DNA]</scope>
    <source>
        <strain evidence="3 4">S5.1</strain>
    </source>
</reference>
<evidence type="ECO:0008006" key="5">
    <source>
        <dbReference type="Google" id="ProtNLM"/>
    </source>
</evidence>